<feature type="domain" description="FAD-binding" evidence="6">
    <location>
        <begin position="9"/>
        <end position="173"/>
    </location>
</feature>
<name>A0A383EE85_9ZZZZ</name>
<evidence type="ECO:0000256" key="2">
    <source>
        <dbReference type="ARBA" id="ARBA00022630"/>
    </source>
</evidence>
<protein>
    <recommendedName>
        <fullName evidence="6">FAD-binding domain-containing protein</fullName>
    </recommendedName>
</protein>
<dbReference type="InterPro" id="IPR002938">
    <property type="entry name" value="FAD-bd"/>
</dbReference>
<keyword evidence="5" id="KW-0503">Monooxygenase</keyword>
<dbReference type="SUPFAM" id="SSF51905">
    <property type="entry name" value="FAD/NAD(P)-binding domain"/>
    <property type="match status" value="1"/>
</dbReference>
<dbReference type="EMBL" id="UINC01224684">
    <property type="protein sequence ID" value="SVE54408.1"/>
    <property type="molecule type" value="Genomic_DNA"/>
</dbReference>
<feature type="non-terminal residue" evidence="7">
    <location>
        <position position="1"/>
    </location>
</feature>
<evidence type="ECO:0000313" key="7">
    <source>
        <dbReference type="EMBL" id="SVE54408.1"/>
    </source>
</evidence>
<dbReference type="InterPro" id="IPR036188">
    <property type="entry name" value="FAD/NAD-bd_sf"/>
</dbReference>
<dbReference type="GO" id="GO:0004497">
    <property type="term" value="F:monooxygenase activity"/>
    <property type="evidence" value="ECO:0007669"/>
    <property type="project" value="UniProtKB-KW"/>
</dbReference>
<evidence type="ECO:0000256" key="4">
    <source>
        <dbReference type="ARBA" id="ARBA00023002"/>
    </source>
</evidence>
<feature type="non-terminal residue" evidence="7">
    <location>
        <position position="210"/>
    </location>
</feature>
<organism evidence="7">
    <name type="scientific">marine metagenome</name>
    <dbReference type="NCBI Taxonomy" id="408172"/>
    <lineage>
        <taxon>unclassified sequences</taxon>
        <taxon>metagenomes</taxon>
        <taxon>ecological metagenomes</taxon>
    </lineage>
</organism>
<keyword evidence="4" id="KW-0560">Oxidoreductase</keyword>
<evidence type="ECO:0000256" key="3">
    <source>
        <dbReference type="ARBA" id="ARBA00022827"/>
    </source>
</evidence>
<dbReference type="PRINTS" id="PR00420">
    <property type="entry name" value="RNGMNOXGNASE"/>
</dbReference>
<keyword evidence="2" id="KW-0285">Flavoprotein</keyword>
<comment type="cofactor">
    <cofactor evidence="1">
        <name>FAD</name>
        <dbReference type="ChEBI" id="CHEBI:57692"/>
    </cofactor>
</comment>
<dbReference type="PANTHER" id="PTHR13789:SF318">
    <property type="entry name" value="GERANYLGERANYL DIPHOSPHATE REDUCTASE"/>
    <property type="match status" value="1"/>
</dbReference>
<evidence type="ECO:0000256" key="5">
    <source>
        <dbReference type="ARBA" id="ARBA00023033"/>
    </source>
</evidence>
<proteinExistence type="predicted"/>
<dbReference type="PANTHER" id="PTHR13789">
    <property type="entry name" value="MONOOXYGENASE"/>
    <property type="match status" value="1"/>
</dbReference>
<reference evidence="7" key="1">
    <citation type="submission" date="2018-05" db="EMBL/GenBank/DDBJ databases">
        <authorList>
            <person name="Lanie J.A."/>
            <person name="Ng W.-L."/>
            <person name="Kazmierczak K.M."/>
            <person name="Andrzejewski T.M."/>
            <person name="Davidsen T.M."/>
            <person name="Wayne K.J."/>
            <person name="Tettelin H."/>
            <person name="Glass J.I."/>
            <person name="Rusch D."/>
            <person name="Podicherti R."/>
            <person name="Tsui H.-C.T."/>
            <person name="Winkler M.E."/>
        </authorList>
    </citation>
    <scope>NUCLEOTIDE SEQUENCE</scope>
</reference>
<sequence>VLNLKEKRIAIIGAGIGGMTAAVTLAQKDIQVSVFEQAPELSEVGAGITITPNATKGLIHLGLGQEMKKVGMAHTLQGVRHFKTGDMIVPLERGEKMLEKYGAYQFQAHRADVHNILIDKFKLNHADSIYVDHQLTDLKEQADTVELNFSNSQKYEFDFVIGADGNRSTVRKIIIGDDDPKFAGYVAWRGLVPTKDLSETDFDECGSSAF</sequence>
<dbReference type="Gene3D" id="3.50.50.60">
    <property type="entry name" value="FAD/NAD(P)-binding domain"/>
    <property type="match status" value="1"/>
</dbReference>
<evidence type="ECO:0000259" key="6">
    <source>
        <dbReference type="Pfam" id="PF01494"/>
    </source>
</evidence>
<keyword evidence="3" id="KW-0274">FAD</keyword>
<dbReference type="Pfam" id="PF01494">
    <property type="entry name" value="FAD_binding_3"/>
    <property type="match status" value="1"/>
</dbReference>
<dbReference type="AlphaFoldDB" id="A0A383EE85"/>
<evidence type="ECO:0000256" key="1">
    <source>
        <dbReference type="ARBA" id="ARBA00001974"/>
    </source>
</evidence>
<dbReference type="InterPro" id="IPR050493">
    <property type="entry name" value="FAD-dep_Monooxygenase_BioMet"/>
</dbReference>
<gene>
    <name evidence="7" type="ORF">METZ01_LOCUS507262</name>
</gene>
<accession>A0A383EE85</accession>
<dbReference type="GO" id="GO:0071949">
    <property type="term" value="F:FAD binding"/>
    <property type="evidence" value="ECO:0007669"/>
    <property type="project" value="InterPro"/>
</dbReference>